<evidence type="ECO:0000313" key="14">
    <source>
        <dbReference type="Proteomes" id="UP001642540"/>
    </source>
</evidence>
<feature type="transmembrane region" description="Helical" evidence="11">
    <location>
        <begin position="432"/>
        <end position="453"/>
    </location>
</feature>
<dbReference type="InterPro" id="IPR000276">
    <property type="entry name" value="GPCR_Rhodpsn"/>
</dbReference>
<keyword evidence="6 11" id="KW-0472">Membrane</keyword>
<comment type="similarity">
    <text evidence="2 9">Belongs to the G-protein coupled receptor 1 family.</text>
</comment>
<accession>A0ABP1S2H1</accession>
<evidence type="ECO:0000256" key="9">
    <source>
        <dbReference type="RuleBase" id="RU000688"/>
    </source>
</evidence>
<dbReference type="Pfam" id="PF00001">
    <property type="entry name" value="7tm_1"/>
    <property type="match status" value="1"/>
</dbReference>
<comment type="caution">
    <text evidence="13">The sequence shown here is derived from an EMBL/GenBank/DDBJ whole genome shotgun (WGS) entry which is preliminary data.</text>
</comment>
<dbReference type="PROSITE" id="PS50262">
    <property type="entry name" value="G_PROTEIN_RECEP_F1_2"/>
    <property type="match status" value="1"/>
</dbReference>
<dbReference type="PRINTS" id="PR00237">
    <property type="entry name" value="GPCRRHODOPSN"/>
</dbReference>
<dbReference type="Proteomes" id="UP001642540">
    <property type="component" value="Unassembled WGS sequence"/>
</dbReference>
<evidence type="ECO:0000256" key="1">
    <source>
        <dbReference type="ARBA" id="ARBA00004141"/>
    </source>
</evidence>
<dbReference type="Gene3D" id="1.20.1070.10">
    <property type="entry name" value="Rhodopsin 7-helix transmembrane proteins"/>
    <property type="match status" value="1"/>
</dbReference>
<feature type="transmembrane region" description="Helical" evidence="11">
    <location>
        <begin position="246"/>
        <end position="266"/>
    </location>
</feature>
<comment type="subcellular location">
    <subcellularLocation>
        <location evidence="1">Membrane</location>
        <topology evidence="1">Multi-pass membrane protein</topology>
    </subcellularLocation>
</comment>
<dbReference type="PROSITE" id="PS00237">
    <property type="entry name" value="G_PROTEIN_RECEP_F1_1"/>
    <property type="match status" value="1"/>
</dbReference>
<keyword evidence="4 11" id="KW-1133">Transmembrane helix</keyword>
<evidence type="ECO:0000313" key="13">
    <source>
        <dbReference type="EMBL" id="CAL8142351.1"/>
    </source>
</evidence>
<evidence type="ECO:0000259" key="12">
    <source>
        <dbReference type="PROSITE" id="PS50262"/>
    </source>
</evidence>
<keyword evidence="3 9" id="KW-0812">Transmembrane</keyword>
<feature type="transmembrane region" description="Helical" evidence="11">
    <location>
        <begin position="374"/>
        <end position="399"/>
    </location>
</feature>
<feature type="region of interest" description="Disordered" evidence="10">
    <location>
        <begin position="544"/>
        <end position="566"/>
    </location>
</feature>
<feature type="transmembrane region" description="Helical" evidence="11">
    <location>
        <begin position="286"/>
        <end position="304"/>
    </location>
</feature>
<keyword evidence="8 9" id="KW-0807">Transducer</keyword>
<name>A0ABP1S2H1_9HEXA</name>
<evidence type="ECO:0000256" key="10">
    <source>
        <dbReference type="SAM" id="MobiDB-lite"/>
    </source>
</evidence>
<organism evidence="13 14">
    <name type="scientific">Orchesella dallaii</name>
    <dbReference type="NCBI Taxonomy" id="48710"/>
    <lineage>
        <taxon>Eukaryota</taxon>
        <taxon>Metazoa</taxon>
        <taxon>Ecdysozoa</taxon>
        <taxon>Arthropoda</taxon>
        <taxon>Hexapoda</taxon>
        <taxon>Collembola</taxon>
        <taxon>Entomobryomorpha</taxon>
        <taxon>Entomobryoidea</taxon>
        <taxon>Orchesellidae</taxon>
        <taxon>Orchesellinae</taxon>
        <taxon>Orchesella</taxon>
    </lineage>
</organism>
<dbReference type="SMART" id="SM01381">
    <property type="entry name" value="7TM_GPCR_Srsx"/>
    <property type="match status" value="1"/>
</dbReference>
<reference evidence="13 14" key="1">
    <citation type="submission" date="2024-08" db="EMBL/GenBank/DDBJ databases">
        <authorList>
            <person name="Cucini C."/>
            <person name="Frati F."/>
        </authorList>
    </citation>
    <scope>NUCLEOTIDE SEQUENCE [LARGE SCALE GENOMIC DNA]</scope>
</reference>
<evidence type="ECO:0000256" key="2">
    <source>
        <dbReference type="ARBA" id="ARBA00010663"/>
    </source>
</evidence>
<evidence type="ECO:0000256" key="6">
    <source>
        <dbReference type="ARBA" id="ARBA00023136"/>
    </source>
</evidence>
<dbReference type="CDD" id="cd14993">
    <property type="entry name" value="7tmA_CCKR-like"/>
    <property type="match status" value="1"/>
</dbReference>
<dbReference type="PANTHER" id="PTHR45695:SF9">
    <property type="entry name" value="LEUCOKININ RECEPTOR"/>
    <property type="match status" value="1"/>
</dbReference>
<dbReference type="InterPro" id="IPR000611">
    <property type="entry name" value="NPY_rcpt"/>
</dbReference>
<dbReference type="SUPFAM" id="SSF81321">
    <property type="entry name" value="Family A G protein-coupled receptor-like"/>
    <property type="match status" value="1"/>
</dbReference>
<dbReference type="EMBL" id="CAXLJM020000148">
    <property type="protein sequence ID" value="CAL8142351.1"/>
    <property type="molecule type" value="Genomic_DNA"/>
</dbReference>
<feature type="transmembrane region" description="Helical" evidence="11">
    <location>
        <begin position="325"/>
        <end position="345"/>
    </location>
</feature>
<evidence type="ECO:0000256" key="3">
    <source>
        <dbReference type="ARBA" id="ARBA00022692"/>
    </source>
</evidence>
<feature type="domain" description="G-protein coupled receptors family 1 profile" evidence="12">
    <location>
        <begin position="225"/>
        <end position="489"/>
    </location>
</feature>
<evidence type="ECO:0000256" key="7">
    <source>
        <dbReference type="ARBA" id="ARBA00023170"/>
    </source>
</evidence>
<evidence type="ECO:0000256" key="4">
    <source>
        <dbReference type="ARBA" id="ARBA00022989"/>
    </source>
</evidence>
<keyword evidence="14" id="KW-1185">Reference proteome</keyword>
<feature type="transmembrane region" description="Helical" evidence="11">
    <location>
        <begin position="473"/>
        <end position="492"/>
    </location>
</feature>
<dbReference type="InterPro" id="IPR017452">
    <property type="entry name" value="GPCR_Rhodpsn_7TM"/>
</dbReference>
<sequence length="566" mass="62252">MTDHYQLTANLSFTGLRLAENISETEEASSPGVKVSTMDPTFSILNSSSFSSSSFSTSNSILSSDTPSLSSYQDSDDIWKHLIPSAAALISNSATAAVSTVSTSLFPTKQQESFNISGLDIAPDESSSVFMDHNIASSSGSRLSSTLSVHSGAPSSVFINSISTIATSTGGYWDSVLNASEDTVSPTTEDFDFDFTPEDELRVSMGVAILLCVAYGLVFIIGMVGNLFVLAVVFRTPRMRTPTNFFISNLAVADLLVVIFCLPATLNANIFSAWILGEWLCQFVSYLQGVSVSASIDTLIAIAIERYLAICHPMKCQISTRVCRILILIIWTFSFSISLPWAIYFRLTPLNPNIPDSELMVCTEEWPNAKLGNVYFAVAHLLFCYLLPLTLITICYTLILRKVSMRKIPQETKNLSTELLVQRSKMKVIKMLLLVVVLFAMSWLPLYSIFTRVKFGPQPSEWEDQLIRTITPIAQWLGSSNSCINPILYAFFNKKYRTGFKAVLMSRSCCSTLRVEVSASSKTDSSTRSSNRINLSSQIKNGSAALLSSSGSDRNHRTTERTTSIR</sequence>
<feature type="transmembrane region" description="Helical" evidence="11">
    <location>
        <begin position="207"/>
        <end position="234"/>
    </location>
</feature>
<evidence type="ECO:0000256" key="5">
    <source>
        <dbReference type="ARBA" id="ARBA00023040"/>
    </source>
</evidence>
<dbReference type="PRINTS" id="PR01012">
    <property type="entry name" value="NRPEPTIDEYR"/>
</dbReference>
<keyword evidence="7 9" id="KW-0675">Receptor</keyword>
<evidence type="ECO:0000256" key="11">
    <source>
        <dbReference type="SAM" id="Phobius"/>
    </source>
</evidence>
<keyword evidence="5 9" id="KW-0297">G-protein coupled receptor</keyword>
<protein>
    <recommendedName>
        <fullName evidence="12">G-protein coupled receptors family 1 profile domain-containing protein</fullName>
    </recommendedName>
</protein>
<evidence type="ECO:0000256" key="8">
    <source>
        <dbReference type="ARBA" id="ARBA00023224"/>
    </source>
</evidence>
<proteinExistence type="inferred from homology"/>
<dbReference type="PANTHER" id="PTHR45695">
    <property type="entry name" value="LEUCOKININ RECEPTOR-RELATED"/>
    <property type="match status" value="1"/>
</dbReference>
<gene>
    <name evidence="13" type="ORF">ODALV1_LOCUS29022</name>
</gene>